<evidence type="ECO:0000256" key="1">
    <source>
        <dbReference type="SAM" id="Phobius"/>
    </source>
</evidence>
<dbReference type="Pfam" id="PF20246">
    <property type="entry name" value="DUF6601"/>
    <property type="match status" value="1"/>
</dbReference>
<dbReference type="InterPro" id="IPR046536">
    <property type="entry name" value="DUF6601"/>
</dbReference>
<gene>
    <name evidence="2" type="ORF">C7999DRAFT_40305</name>
</gene>
<dbReference type="PANTHER" id="PTHR34414:SF1">
    <property type="entry name" value="SUBTILISIN-LIKE SERINE PROTEASE"/>
    <property type="match status" value="1"/>
</dbReference>
<name>A0AAN7HG38_9PEZI</name>
<feature type="transmembrane region" description="Helical" evidence="1">
    <location>
        <begin position="102"/>
        <end position="124"/>
    </location>
</feature>
<sequence>MIGPRALFCSSPSPPSLQPGQQLRQQPPEELTYSSFAAFIRPFSRVEDVDVSLRWHFGQLRLSRLNWAVRLLQPRAARKKGFLHRLFYEKQFWQTGQFLNEFGAPLLFVFAALSLILSAMQVVLAAKFRDEKGSWRAFEEVSAWFAVLVIIVLVAIFVALGIAIVGIWIWQFQFGYRWWKNSRVNLRRMK</sequence>
<dbReference type="EMBL" id="MU857637">
    <property type="protein sequence ID" value="KAK4248431.1"/>
    <property type="molecule type" value="Genomic_DNA"/>
</dbReference>
<organism evidence="2 3">
    <name type="scientific">Corynascus novoguineensis</name>
    <dbReference type="NCBI Taxonomy" id="1126955"/>
    <lineage>
        <taxon>Eukaryota</taxon>
        <taxon>Fungi</taxon>
        <taxon>Dikarya</taxon>
        <taxon>Ascomycota</taxon>
        <taxon>Pezizomycotina</taxon>
        <taxon>Sordariomycetes</taxon>
        <taxon>Sordariomycetidae</taxon>
        <taxon>Sordariales</taxon>
        <taxon>Chaetomiaceae</taxon>
        <taxon>Corynascus</taxon>
    </lineage>
</organism>
<keyword evidence="1" id="KW-1133">Transmembrane helix</keyword>
<evidence type="ECO:0000313" key="2">
    <source>
        <dbReference type="EMBL" id="KAK4248431.1"/>
    </source>
</evidence>
<keyword evidence="3" id="KW-1185">Reference proteome</keyword>
<keyword evidence="1" id="KW-0472">Membrane</keyword>
<feature type="transmembrane region" description="Helical" evidence="1">
    <location>
        <begin position="144"/>
        <end position="170"/>
    </location>
</feature>
<dbReference type="PANTHER" id="PTHR34414">
    <property type="entry name" value="HET DOMAIN-CONTAINING PROTEIN-RELATED"/>
    <property type="match status" value="1"/>
</dbReference>
<keyword evidence="1" id="KW-0812">Transmembrane</keyword>
<reference evidence="2" key="2">
    <citation type="submission" date="2023-05" db="EMBL/GenBank/DDBJ databases">
        <authorList>
            <consortium name="Lawrence Berkeley National Laboratory"/>
            <person name="Steindorff A."/>
            <person name="Hensen N."/>
            <person name="Bonometti L."/>
            <person name="Westerberg I."/>
            <person name="Brannstrom I.O."/>
            <person name="Guillou S."/>
            <person name="Cros-Aarteil S."/>
            <person name="Calhoun S."/>
            <person name="Haridas S."/>
            <person name="Kuo A."/>
            <person name="Mondo S."/>
            <person name="Pangilinan J."/>
            <person name="Riley R."/>
            <person name="Labutti K."/>
            <person name="Andreopoulos B."/>
            <person name="Lipzen A."/>
            <person name="Chen C."/>
            <person name="Yanf M."/>
            <person name="Daum C."/>
            <person name="Ng V."/>
            <person name="Clum A."/>
            <person name="Ohm R."/>
            <person name="Martin F."/>
            <person name="Silar P."/>
            <person name="Natvig D."/>
            <person name="Lalanne C."/>
            <person name="Gautier V."/>
            <person name="Ament-Velasquez S.L."/>
            <person name="Kruys A."/>
            <person name="Hutchinson M.I."/>
            <person name="Powell A.J."/>
            <person name="Barry K."/>
            <person name="Miller A.N."/>
            <person name="Grigoriev I.V."/>
            <person name="Debuchy R."/>
            <person name="Gladieux P."/>
            <person name="Thoren M.H."/>
            <person name="Johannesson H."/>
        </authorList>
    </citation>
    <scope>NUCLEOTIDE SEQUENCE</scope>
    <source>
        <strain evidence="2">CBS 359.72</strain>
    </source>
</reference>
<accession>A0AAN7HG38</accession>
<proteinExistence type="predicted"/>
<evidence type="ECO:0000313" key="3">
    <source>
        <dbReference type="Proteomes" id="UP001303647"/>
    </source>
</evidence>
<comment type="caution">
    <text evidence="2">The sequence shown here is derived from an EMBL/GenBank/DDBJ whole genome shotgun (WGS) entry which is preliminary data.</text>
</comment>
<dbReference type="Proteomes" id="UP001303647">
    <property type="component" value="Unassembled WGS sequence"/>
</dbReference>
<dbReference type="AlphaFoldDB" id="A0AAN7HG38"/>
<protein>
    <submittedName>
        <fullName evidence="2">Uncharacterized protein</fullName>
    </submittedName>
</protein>
<reference evidence="2" key="1">
    <citation type="journal article" date="2023" name="Mol. Phylogenet. Evol.">
        <title>Genome-scale phylogeny and comparative genomics of the fungal order Sordariales.</title>
        <authorList>
            <person name="Hensen N."/>
            <person name="Bonometti L."/>
            <person name="Westerberg I."/>
            <person name="Brannstrom I.O."/>
            <person name="Guillou S."/>
            <person name="Cros-Aarteil S."/>
            <person name="Calhoun S."/>
            <person name="Haridas S."/>
            <person name="Kuo A."/>
            <person name="Mondo S."/>
            <person name="Pangilinan J."/>
            <person name="Riley R."/>
            <person name="LaButti K."/>
            <person name="Andreopoulos B."/>
            <person name="Lipzen A."/>
            <person name="Chen C."/>
            <person name="Yan M."/>
            <person name="Daum C."/>
            <person name="Ng V."/>
            <person name="Clum A."/>
            <person name="Steindorff A."/>
            <person name="Ohm R.A."/>
            <person name="Martin F."/>
            <person name="Silar P."/>
            <person name="Natvig D.O."/>
            <person name="Lalanne C."/>
            <person name="Gautier V."/>
            <person name="Ament-Velasquez S.L."/>
            <person name="Kruys A."/>
            <person name="Hutchinson M.I."/>
            <person name="Powell A.J."/>
            <person name="Barry K."/>
            <person name="Miller A.N."/>
            <person name="Grigoriev I.V."/>
            <person name="Debuchy R."/>
            <person name="Gladieux P."/>
            <person name="Hiltunen Thoren M."/>
            <person name="Johannesson H."/>
        </authorList>
    </citation>
    <scope>NUCLEOTIDE SEQUENCE</scope>
    <source>
        <strain evidence="2">CBS 359.72</strain>
    </source>
</reference>